<dbReference type="RefSeq" id="WP_254753276.1">
    <property type="nucleotide sequence ID" value="NZ_JANCLV010000029.1"/>
</dbReference>
<evidence type="ECO:0000313" key="1">
    <source>
        <dbReference type="EMBL" id="MCP9002076.1"/>
    </source>
</evidence>
<comment type="caution">
    <text evidence="1">The sequence shown here is derived from an EMBL/GenBank/DDBJ whole genome shotgun (WGS) entry which is preliminary data.</text>
</comment>
<name>A0ABT1LVM5_9MICC</name>
<gene>
    <name evidence="1" type="ORF">NFC73_20445</name>
</gene>
<protein>
    <submittedName>
        <fullName evidence="1">Uncharacterized protein</fullName>
    </submittedName>
</protein>
<proteinExistence type="predicted"/>
<keyword evidence="2" id="KW-1185">Reference proteome</keyword>
<sequence length="161" mass="18273">MDGTCEYYLLSLRALELAVQRVKETCKGDDIEAAAIEAHFALHAVYDLHEAYFQPRGIHGTAAKDKILAATGGQAVGALSLARGKRTHELVTFLRTGGFSDRPYGMGPYGPGWIWKEHYWTDPKLQQRAAWYQNRVSRRLLWAPLDEAWMWFFAQCPQENG</sequence>
<dbReference type="Proteomes" id="UP001524318">
    <property type="component" value="Unassembled WGS sequence"/>
</dbReference>
<evidence type="ECO:0000313" key="2">
    <source>
        <dbReference type="Proteomes" id="UP001524318"/>
    </source>
</evidence>
<dbReference type="EMBL" id="JANCLV010000029">
    <property type="protein sequence ID" value="MCP9002076.1"/>
    <property type="molecule type" value="Genomic_DNA"/>
</dbReference>
<organism evidence="1 2">
    <name type="scientific">Pseudarthrobacter humi</name>
    <dbReference type="NCBI Taxonomy" id="2952523"/>
    <lineage>
        <taxon>Bacteria</taxon>
        <taxon>Bacillati</taxon>
        <taxon>Actinomycetota</taxon>
        <taxon>Actinomycetes</taxon>
        <taxon>Micrococcales</taxon>
        <taxon>Micrococcaceae</taxon>
        <taxon>Pseudarthrobacter</taxon>
    </lineage>
</organism>
<accession>A0ABT1LVM5</accession>
<reference evidence="1 2" key="1">
    <citation type="submission" date="2022-06" db="EMBL/GenBank/DDBJ databases">
        <title>Pseudarthrobacter sp. strain RMG13 Genome sequencing and assembly.</title>
        <authorList>
            <person name="Kim I."/>
        </authorList>
    </citation>
    <scope>NUCLEOTIDE SEQUENCE [LARGE SCALE GENOMIC DNA]</scope>
    <source>
        <strain evidence="1 2">RMG13</strain>
    </source>
</reference>